<keyword evidence="2" id="KW-1133">Transmembrane helix</keyword>
<dbReference type="InterPro" id="IPR030832">
    <property type="entry name" value="Acidic_LPXTA"/>
</dbReference>
<keyword evidence="2" id="KW-0812">Transmembrane</keyword>
<dbReference type="Proteomes" id="UP000184386">
    <property type="component" value="Unassembled WGS sequence"/>
</dbReference>
<reference evidence="4 5" key="1">
    <citation type="submission" date="2016-11" db="EMBL/GenBank/DDBJ databases">
        <authorList>
            <person name="Jaros S."/>
            <person name="Januszkiewicz K."/>
            <person name="Wedrychowicz H."/>
        </authorList>
    </citation>
    <scope>NUCLEOTIDE SEQUENCE [LARGE SCALE GENOMIC DNA]</scope>
    <source>
        <strain evidence="4 5">DSM 15929</strain>
    </source>
</reference>
<proteinExistence type="predicted"/>
<gene>
    <name evidence="4" type="ORF">SAMN02745136_02983</name>
</gene>
<evidence type="ECO:0000313" key="5">
    <source>
        <dbReference type="Proteomes" id="UP000184386"/>
    </source>
</evidence>
<dbReference type="OrthoDB" id="2718583at2"/>
<keyword evidence="2" id="KW-0472">Membrane</keyword>
<sequence length="465" mass="51829">MKKTGLLLLAFAMAVCLLPLSVKAAETGDFDSDLTAYMSQISSERGKEVTKDDLEYALNIYSESLSDFDSADGLQDFLGEVIKADYSNLTSIYEKFQLNQESLTALLGKNGETLDDYVFLNVLDNSLAFYQGDGTGAQEAGFEEKLTAYLAEISSIRGFDVTRERLEAYLSKYGETLGTFETFADLKDFLGDVIKSDLSNLNYFNREYHLTKEDIDSRLSTQGKTIKDYVFIDELDFDILKFDDGKITYQYFIDALEGYYPGITDKLGLTEEEYTRTYQYFMSLNDYYTSEETQNKLIDLLTRFQTLAEALPESGKDMTLDQLSQFQGLYQELQDVLKIKISYSILENGKKAPLTLLDLMSGKDLENAVISIDIYTASSEFLMDINLSADMFSEIIGDAETTPVTKPGPSVHNTASKPVKTVTGGKLPKTATNNAAMVFLGAILAAMGTGLWKTNRKDRNDADAA</sequence>
<name>A0A1M6U443_9FIRM</name>
<dbReference type="RefSeq" id="WP_073277291.1">
    <property type="nucleotide sequence ID" value="NZ_FRAC01000014.1"/>
</dbReference>
<feature type="signal peptide" evidence="3">
    <location>
        <begin position="1"/>
        <end position="24"/>
    </location>
</feature>
<organism evidence="4 5">
    <name type="scientific">Anaerocolumna jejuensis DSM 15929</name>
    <dbReference type="NCBI Taxonomy" id="1121322"/>
    <lineage>
        <taxon>Bacteria</taxon>
        <taxon>Bacillati</taxon>
        <taxon>Bacillota</taxon>
        <taxon>Clostridia</taxon>
        <taxon>Lachnospirales</taxon>
        <taxon>Lachnospiraceae</taxon>
        <taxon>Anaerocolumna</taxon>
    </lineage>
</organism>
<dbReference type="NCBIfam" id="TIGR01167">
    <property type="entry name" value="LPXTG_anchor"/>
    <property type="match status" value="1"/>
</dbReference>
<dbReference type="NCBIfam" id="TIGR04383">
    <property type="entry name" value="acidic_w_LPXTA"/>
    <property type="match status" value="2"/>
</dbReference>
<evidence type="ECO:0000256" key="2">
    <source>
        <dbReference type="SAM" id="Phobius"/>
    </source>
</evidence>
<accession>A0A1M6U443</accession>
<dbReference type="STRING" id="1121322.SAMN02745136_02983"/>
<protein>
    <submittedName>
        <fullName evidence="4">Processed acidic surface protein</fullName>
    </submittedName>
</protein>
<dbReference type="AlphaFoldDB" id="A0A1M6U443"/>
<keyword evidence="5" id="KW-1185">Reference proteome</keyword>
<feature type="region of interest" description="Disordered" evidence="1">
    <location>
        <begin position="402"/>
        <end position="426"/>
    </location>
</feature>
<evidence type="ECO:0000313" key="4">
    <source>
        <dbReference type="EMBL" id="SHK63940.1"/>
    </source>
</evidence>
<evidence type="ECO:0000256" key="3">
    <source>
        <dbReference type="SAM" id="SignalP"/>
    </source>
</evidence>
<evidence type="ECO:0000256" key="1">
    <source>
        <dbReference type="SAM" id="MobiDB-lite"/>
    </source>
</evidence>
<keyword evidence="3" id="KW-0732">Signal</keyword>
<dbReference type="EMBL" id="FRAC01000014">
    <property type="protein sequence ID" value="SHK63940.1"/>
    <property type="molecule type" value="Genomic_DNA"/>
</dbReference>
<feature type="transmembrane region" description="Helical" evidence="2">
    <location>
        <begin position="435"/>
        <end position="452"/>
    </location>
</feature>
<feature type="chain" id="PRO_5012229451" evidence="3">
    <location>
        <begin position="25"/>
        <end position="465"/>
    </location>
</feature>